<keyword evidence="1" id="KW-1133">Transmembrane helix</keyword>
<dbReference type="RefSeq" id="WP_147928575.1">
    <property type="nucleotide sequence ID" value="NZ_VKAC01000022.1"/>
</dbReference>
<gene>
    <name evidence="2" type="ORF">FMM08_22385</name>
</gene>
<feature type="transmembrane region" description="Helical" evidence="1">
    <location>
        <begin position="50"/>
        <end position="68"/>
    </location>
</feature>
<evidence type="ECO:0000313" key="2">
    <source>
        <dbReference type="EMBL" id="TXR51555.1"/>
    </source>
</evidence>
<reference evidence="2 3" key="1">
    <citation type="submission" date="2019-07" db="EMBL/GenBank/DDBJ databases">
        <title>Quadrisphaera sp. strain DD2A genome sequencing and assembly.</title>
        <authorList>
            <person name="Kim I."/>
        </authorList>
    </citation>
    <scope>NUCLEOTIDE SEQUENCE [LARGE SCALE GENOMIC DNA]</scope>
    <source>
        <strain evidence="2 3">DD2A</strain>
    </source>
</reference>
<comment type="caution">
    <text evidence="2">The sequence shown here is derived from an EMBL/GenBank/DDBJ whole genome shotgun (WGS) entry which is preliminary data.</text>
</comment>
<accession>A0A5C8Z0A6</accession>
<dbReference type="EMBL" id="VKAC01000022">
    <property type="protein sequence ID" value="TXR51555.1"/>
    <property type="molecule type" value="Genomic_DNA"/>
</dbReference>
<feature type="transmembrane region" description="Helical" evidence="1">
    <location>
        <begin position="80"/>
        <end position="103"/>
    </location>
</feature>
<keyword evidence="1" id="KW-0472">Membrane</keyword>
<proteinExistence type="predicted"/>
<protein>
    <submittedName>
        <fullName evidence="2">Uncharacterized protein</fullName>
    </submittedName>
</protein>
<dbReference type="AlphaFoldDB" id="A0A5C8Z0A6"/>
<evidence type="ECO:0000313" key="3">
    <source>
        <dbReference type="Proteomes" id="UP000321234"/>
    </source>
</evidence>
<feature type="transmembrane region" description="Helical" evidence="1">
    <location>
        <begin position="155"/>
        <end position="179"/>
    </location>
</feature>
<keyword evidence="1" id="KW-0812">Transmembrane</keyword>
<evidence type="ECO:0000256" key="1">
    <source>
        <dbReference type="SAM" id="Phobius"/>
    </source>
</evidence>
<organism evidence="2 3">
    <name type="scientific">Quadrisphaera setariae</name>
    <dbReference type="NCBI Taxonomy" id="2593304"/>
    <lineage>
        <taxon>Bacteria</taxon>
        <taxon>Bacillati</taxon>
        <taxon>Actinomycetota</taxon>
        <taxon>Actinomycetes</taxon>
        <taxon>Kineosporiales</taxon>
        <taxon>Kineosporiaceae</taxon>
        <taxon>Quadrisphaera</taxon>
    </lineage>
</organism>
<sequence length="180" mass="19001">MFRRASRRERTRPPSSTAAETNGDLLLAFFNDQLTREYARRSSLDSRAQAIVTVNTAITSAAVAVVTLTKTTPATLGAPLRWLVITAAAGFVLATVAGLVAYWPHGTRAADLSTLVGFHGTAGRAQSREQTSKVLARYVLVELGPLRKGNRTKGIAVRIAGSLQVTAVAMLAAALVAALT</sequence>
<keyword evidence="3" id="KW-1185">Reference proteome</keyword>
<name>A0A5C8Z0A6_9ACTN</name>
<dbReference type="Proteomes" id="UP000321234">
    <property type="component" value="Unassembled WGS sequence"/>
</dbReference>